<dbReference type="Proteomes" id="UP001279642">
    <property type="component" value="Unassembled WGS sequence"/>
</dbReference>
<evidence type="ECO:0000259" key="7">
    <source>
        <dbReference type="Pfam" id="PF25876"/>
    </source>
</evidence>
<feature type="coiled-coil region" evidence="6">
    <location>
        <begin position="85"/>
        <end position="149"/>
    </location>
</feature>
<feature type="domain" description="Multidrug resistance protein MdtA-like alpha-helical hairpin" evidence="7">
    <location>
        <begin position="85"/>
        <end position="151"/>
    </location>
</feature>
<protein>
    <submittedName>
        <fullName evidence="10">HlyD family secretion protein</fullName>
    </submittedName>
</protein>
<feature type="domain" description="p-hydroxybenzoic acid efflux pump subunit AaeA-like beta-barrel" evidence="9">
    <location>
        <begin position="188"/>
        <end position="284"/>
    </location>
</feature>
<dbReference type="InterPro" id="IPR050393">
    <property type="entry name" value="MFP_Efflux_Pump"/>
</dbReference>
<evidence type="ECO:0000259" key="9">
    <source>
        <dbReference type="Pfam" id="PF25963"/>
    </source>
</evidence>
<dbReference type="Pfam" id="PF25963">
    <property type="entry name" value="Beta-barrel_AAEA"/>
    <property type="match status" value="1"/>
</dbReference>
<dbReference type="EMBL" id="JAXCLW010000001">
    <property type="protein sequence ID" value="MDY0881589.1"/>
    <property type="molecule type" value="Genomic_DNA"/>
</dbReference>
<sequence length="291" mass="32460">MRLLLLLRLLTTLIILLIAVACGWYLWDYYMREPWTRDSRVRVEIIQIAPDVSGLVTDVRVTDNQTVRAGDVLFVIDRDRYQLALNQAQATLESRKASLAQAQRDLNRVSKLSTVSISVAQREQYESALEVAEANRREAEAALDVAKLNLVRTEVHAPANGYITNLLLRRGDYVNAGTAVMALTDSSTYYISGYFEETKLPRIQVGDRASIRLMGINQPLEGHVSGIASGIVDRERTTSPNLLANVNPTFNWVRLAQRVPVRIEIDHVPDGVKLVAGQTATVVILPPEKND</sequence>
<evidence type="ECO:0000256" key="4">
    <source>
        <dbReference type="ARBA" id="ARBA00022989"/>
    </source>
</evidence>
<keyword evidence="11" id="KW-1185">Reference proteome</keyword>
<dbReference type="InterPro" id="IPR006143">
    <property type="entry name" value="RND_pump_MFP"/>
</dbReference>
<comment type="similarity">
    <text evidence="2">Belongs to the membrane fusion protein (MFP) (TC 8.A.1) family.</text>
</comment>
<feature type="domain" description="Multidrug resistance protein MdtA-like barrel-sandwich hybrid" evidence="8">
    <location>
        <begin position="45"/>
        <end position="184"/>
    </location>
</feature>
<comment type="caution">
    <text evidence="10">The sequence shown here is derived from an EMBL/GenBank/DDBJ whole genome shotgun (WGS) entry which is preliminary data.</text>
</comment>
<evidence type="ECO:0000313" key="11">
    <source>
        <dbReference type="Proteomes" id="UP001279642"/>
    </source>
</evidence>
<dbReference type="Gene3D" id="2.40.50.100">
    <property type="match status" value="1"/>
</dbReference>
<proteinExistence type="inferred from homology"/>
<comment type="subcellular location">
    <subcellularLocation>
        <location evidence="1">Membrane</location>
        <topology evidence="1">Single-pass membrane protein</topology>
    </subcellularLocation>
</comment>
<dbReference type="PANTHER" id="PTHR30367">
    <property type="entry name" value="P-HYDROXYBENZOIC ACID EFFLUX PUMP SUBUNIT AAEA-RELATED"/>
    <property type="match status" value="1"/>
</dbReference>
<dbReference type="PANTHER" id="PTHR30367:SF12">
    <property type="entry name" value="P-HYDROXYBENZOIC ACID EFFLUX PUMP SUBUNIT AAEA"/>
    <property type="match status" value="1"/>
</dbReference>
<gene>
    <name evidence="10" type="ORF">SMD27_01915</name>
</gene>
<organism evidence="10 11">
    <name type="scientific">Dongia soli</name>
    <dbReference type="NCBI Taxonomy" id="600628"/>
    <lineage>
        <taxon>Bacteria</taxon>
        <taxon>Pseudomonadati</taxon>
        <taxon>Pseudomonadota</taxon>
        <taxon>Alphaproteobacteria</taxon>
        <taxon>Rhodospirillales</taxon>
        <taxon>Dongiaceae</taxon>
        <taxon>Dongia</taxon>
    </lineage>
</organism>
<dbReference type="InterPro" id="IPR058625">
    <property type="entry name" value="MdtA-like_BSH"/>
</dbReference>
<dbReference type="InterPro" id="IPR058624">
    <property type="entry name" value="MdtA-like_HH"/>
</dbReference>
<name>A0ABU5E799_9PROT</name>
<dbReference type="PROSITE" id="PS51257">
    <property type="entry name" value="PROKAR_LIPOPROTEIN"/>
    <property type="match status" value="1"/>
</dbReference>
<dbReference type="NCBIfam" id="TIGR01730">
    <property type="entry name" value="RND_mfp"/>
    <property type="match status" value="1"/>
</dbReference>
<keyword evidence="6" id="KW-0175">Coiled coil</keyword>
<evidence type="ECO:0000256" key="5">
    <source>
        <dbReference type="ARBA" id="ARBA00023136"/>
    </source>
</evidence>
<evidence type="ECO:0000256" key="3">
    <source>
        <dbReference type="ARBA" id="ARBA00022692"/>
    </source>
</evidence>
<keyword evidence="5" id="KW-0472">Membrane</keyword>
<dbReference type="InterPro" id="IPR058634">
    <property type="entry name" value="AaeA-lik-b-barrel"/>
</dbReference>
<evidence type="ECO:0000313" key="10">
    <source>
        <dbReference type="EMBL" id="MDY0881589.1"/>
    </source>
</evidence>
<reference evidence="10 11" key="1">
    <citation type="journal article" date="2016" name="Antonie Van Leeuwenhoek">
        <title>Dongia soli sp. nov., isolated from soil from Dokdo, Korea.</title>
        <authorList>
            <person name="Kim D.U."/>
            <person name="Lee H."/>
            <person name="Kim H."/>
            <person name="Kim S.G."/>
            <person name="Ka J.O."/>
        </authorList>
    </citation>
    <scope>NUCLEOTIDE SEQUENCE [LARGE SCALE GENOMIC DNA]</scope>
    <source>
        <strain evidence="10 11">D78</strain>
    </source>
</reference>
<dbReference type="RefSeq" id="WP_320506648.1">
    <property type="nucleotide sequence ID" value="NZ_JAXCLW010000001.1"/>
</dbReference>
<keyword evidence="3" id="KW-0812">Transmembrane</keyword>
<dbReference type="Pfam" id="PF25876">
    <property type="entry name" value="HH_MFP_RND"/>
    <property type="match status" value="1"/>
</dbReference>
<evidence type="ECO:0000256" key="6">
    <source>
        <dbReference type="SAM" id="Coils"/>
    </source>
</evidence>
<evidence type="ECO:0000256" key="1">
    <source>
        <dbReference type="ARBA" id="ARBA00004167"/>
    </source>
</evidence>
<keyword evidence="4" id="KW-1133">Transmembrane helix</keyword>
<dbReference type="Pfam" id="PF25917">
    <property type="entry name" value="BSH_RND"/>
    <property type="match status" value="1"/>
</dbReference>
<evidence type="ECO:0000259" key="8">
    <source>
        <dbReference type="Pfam" id="PF25917"/>
    </source>
</evidence>
<evidence type="ECO:0000256" key="2">
    <source>
        <dbReference type="ARBA" id="ARBA00009477"/>
    </source>
</evidence>
<accession>A0ABU5E799</accession>
<dbReference type="SUPFAM" id="SSF111369">
    <property type="entry name" value="HlyD-like secretion proteins"/>
    <property type="match status" value="1"/>
</dbReference>
<dbReference type="Gene3D" id="2.40.30.170">
    <property type="match status" value="1"/>
</dbReference>